<evidence type="ECO:0000313" key="3">
    <source>
        <dbReference type="Proteomes" id="UP000234254"/>
    </source>
</evidence>
<gene>
    <name evidence="2" type="ORF">P168DRAFT_320766</name>
</gene>
<sequence length="796" mass="85957">MDPVTAERLQKLQMADLGTARREHISTADSAKFNKLRLEDIEATRLSNKVGSRAQRLAQANKDKLAGWTNVHKTIGDTEDLEDLDNLMNGQSHRAHLNASGAEAAWLELEANGSLPTNSVPIPPDRKRVQDPALVPEVKKKDHETSSQGTKASSSSVSSFPHGKNPPDFLKSRRPITGTGDFSRRISPPESFMAAARQMMQIQSIVREPSEPKTPPPTTVCEPVQSQKAVAEKSMSKALPTQVTDKNGLMQNREVQDVDKARISIAFNKEDSAKKGTQTSVDGNAFMTQNRREGSPKAKNAPEVKDASKAKDASQVMDSPKAMDAPKTMDAPKVMGASKVIDAPKAMDTPKAKNQPSTPLKKALAPRQATPTKKASIETAILLDFSATPPRGSSLQDDLASPALQDLKGLQFQDMLFDRGTLSSGQRELCNSIFAPAKKLGFQDAEKEKANTTDARGSTPVAHPSPHDTHQRDIELLCELMESASLSIEHREKLKEIEAELCKSPGSTPVKRKTSALKVPQTLLPETKRETPEELLGPRSSSLAQTPIMTSKTRPTSAPTNSPSPQSQWNIKAPPFVPRDVSNYRSPPDSSSSDSTGSLKSPPQPGQPTPVDINHIIGDHLLPGRRGSHGALSSVPMNESTSAVPDKSSVKFDMPKAPQPTRVLPLNNPFSPRPAESLKKPIEVSIPQVLPKLTEPSTPLRVPKNKAVRITDPNGNDLSESIYAPKFVGSRPIVRAPSNAVPTGAVRITSPNSNTTSQQVHAHKPAETKPKPTGRPATSGLEGSIYATSTSRRPLR</sequence>
<dbReference type="EMBL" id="MSFM01000010">
    <property type="protein sequence ID" value="PKY02211.1"/>
    <property type="molecule type" value="Genomic_DNA"/>
</dbReference>
<dbReference type="GeneID" id="36547915"/>
<feature type="region of interest" description="Disordered" evidence="1">
    <location>
        <begin position="742"/>
        <end position="796"/>
    </location>
</feature>
<dbReference type="Proteomes" id="UP000234254">
    <property type="component" value="Unassembled WGS sequence"/>
</dbReference>
<feature type="compositionally biased region" description="Polar residues" evidence="1">
    <location>
        <begin position="539"/>
        <end position="570"/>
    </location>
</feature>
<proteinExistence type="predicted"/>
<keyword evidence="3" id="KW-1185">Reference proteome</keyword>
<feature type="compositionally biased region" description="Low complexity" evidence="1">
    <location>
        <begin position="146"/>
        <end position="159"/>
    </location>
</feature>
<feature type="region of interest" description="Disordered" evidence="1">
    <location>
        <begin position="445"/>
        <end position="469"/>
    </location>
</feature>
<feature type="region of interest" description="Disordered" evidence="1">
    <location>
        <begin position="115"/>
        <end position="187"/>
    </location>
</feature>
<evidence type="ECO:0000256" key="1">
    <source>
        <dbReference type="SAM" id="MobiDB-lite"/>
    </source>
</evidence>
<dbReference type="RefSeq" id="XP_024690805.1">
    <property type="nucleotide sequence ID" value="XM_024840391.1"/>
</dbReference>
<protein>
    <submittedName>
        <fullName evidence="2">Uncharacterized protein</fullName>
    </submittedName>
</protein>
<feature type="compositionally biased region" description="Low complexity" evidence="1">
    <location>
        <begin position="583"/>
        <end position="601"/>
    </location>
</feature>
<feature type="compositionally biased region" description="Polar residues" evidence="1">
    <location>
        <begin position="786"/>
        <end position="796"/>
    </location>
</feature>
<comment type="caution">
    <text evidence="2">The sequence shown here is derived from an EMBL/GenBank/DDBJ whole genome shotgun (WGS) entry which is preliminary data.</text>
</comment>
<dbReference type="VEuPathDB" id="FungiDB:P168DRAFT_320766"/>
<reference evidence="2" key="1">
    <citation type="submission" date="2016-12" db="EMBL/GenBank/DDBJ databases">
        <title>The genomes of Aspergillus section Nigri reveals drivers in fungal speciation.</title>
        <authorList>
            <consortium name="DOE Joint Genome Institute"/>
            <person name="Vesth T.C."/>
            <person name="Nybo J."/>
            <person name="Theobald S."/>
            <person name="Brandl J."/>
            <person name="Frisvad J.C."/>
            <person name="Nielsen K.F."/>
            <person name="Lyhne E.K."/>
            <person name="Kogle M.E."/>
            <person name="Kuo A."/>
            <person name="Riley R."/>
            <person name="Clum A."/>
            <person name="Nolan M."/>
            <person name="Lipzen A."/>
            <person name="Salamov A."/>
            <person name="Henrissat B."/>
            <person name="Wiebenga A."/>
            <person name="De vries R.P."/>
            <person name="Grigoriev I.V."/>
            <person name="Mortensen U.H."/>
            <person name="Andersen M.R."/>
            <person name="Baker S.E."/>
        </authorList>
    </citation>
    <scope>NUCLEOTIDE SEQUENCE</scope>
    <source>
        <strain evidence="2">IBT 28561</strain>
    </source>
</reference>
<name>A0A2I1CX75_ASPC2</name>
<feature type="region of interest" description="Disordered" evidence="1">
    <location>
        <begin position="271"/>
        <end position="373"/>
    </location>
</feature>
<feature type="compositionally biased region" description="Polar residues" evidence="1">
    <location>
        <begin position="275"/>
        <end position="289"/>
    </location>
</feature>
<feature type="compositionally biased region" description="Basic and acidic residues" evidence="1">
    <location>
        <begin position="290"/>
        <end position="312"/>
    </location>
</feature>
<dbReference type="AlphaFoldDB" id="A0A2I1CX75"/>
<evidence type="ECO:0000313" key="2">
    <source>
        <dbReference type="EMBL" id="PKY02211.1"/>
    </source>
</evidence>
<accession>A0A2I1CX75</accession>
<feature type="region of interest" description="Disordered" evidence="1">
    <location>
        <begin position="504"/>
        <end position="652"/>
    </location>
</feature>
<organism evidence="2 3">
    <name type="scientific">Aspergillus campestris (strain IBT 28561)</name>
    <dbReference type="NCBI Taxonomy" id="1392248"/>
    <lineage>
        <taxon>Eukaryota</taxon>
        <taxon>Fungi</taxon>
        <taxon>Dikarya</taxon>
        <taxon>Ascomycota</taxon>
        <taxon>Pezizomycotina</taxon>
        <taxon>Eurotiomycetes</taxon>
        <taxon>Eurotiomycetidae</taxon>
        <taxon>Eurotiales</taxon>
        <taxon>Aspergillaceae</taxon>
        <taxon>Aspergillus</taxon>
        <taxon>Aspergillus subgen. Circumdati</taxon>
    </lineage>
</organism>
<feature type="compositionally biased region" description="Polar residues" evidence="1">
    <location>
        <begin position="749"/>
        <end position="760"/>
    </location>
</feature>
<dbReference type="OrthoDB" id="5372553at2759"/>